<evidence type="ECO:0000313" key="4">
    <source>
        <dbReference type="Proteomes" id="UP000615446"/>
    </source>
</evidence>
<evidence type="ECO:0000256" key="1">
    <source>
        <dbReference type="SAM" id="MobiDB-lite"/>
    </source>
</evidence>
<proteinExistence type="predicted"/>
<feature type="region of interest" description="Disordered" evidence="1">
    <location>
        <begin position="428"/>
        <end position="451"/>
    </location>
</feature>
<name>A0A8H3M5F6_9GLOM</name>
<accession>A0A8H3M5F6</accession>
<dbReference type="EMBL" id="BLAL01000280">
    <property type="protein sequence ID" value="GES99384.1"/>
    <property type="molecule type" value="Genomic_DNA"/>
</dbReference>
<keyword evidence="2" id="KW-0732">Signal</keyword>
<feature type="signal peptide" evidence="2">
    <location>
        <begin position="1"/>
        <end position="22"/>
    </location>
</feature>
<feature type="chain" id="PRO_5034609893" description="Sequence orphan" evidence="2">
    <location>
        <begin position="23"/>
        <end position="482"/>
    </location>
</feature>
<reference evidence="3" key="1">
    <citation type="submission" date="2019-10" db="EMBL/GenBank/DDBJ databases">
        <title>Conservation and host-specific expression of non-tandemly repeated heterogenous ribosome RNA gene in arbuscular mycorrhizal fungi.</title>
        <authorList>
            <person name="Maeda T."/>
            <person name="Kobayashi Y."/>
            <person name="Nakagawa T."/>
            <person name="Ezawa T."/>
            <person name="Yamaguchi K."/>
            <person name="Bino T."/>
            <person name="Nishimoto Y."/>
            <person name="Shigenobu S."/>
            <person name="Kawaguchi M."/>
        </authorList>
    </citation>
    <scope>NUCLEOTIDE SEQUENCE</scope>
    <source>
        <strain evidence="3">HR1</strain>
    </source>
</reference>
<feature type="compositionally biased region" description="Low complexity" evidence="1">
    <location>
        <begin position="438"/>
        <end position="451"/>
    </location>
</feature>
<evidence type="ECO:0000313" key="3">
    <source>
        <dbReference type="EMBL" id="GES99384.1"/>
    </source>
</evidence>
<dbReference type="OrthoDB" id="73465at2759"/>
<dbReference type="AlphaFoldDB" id="A0A8H3M5F6"/>
<protein>
    <recommendedName>
        <fullName evidence="5">Sequence orphan</fullName>
    </recommendedName>
</protein>
<gene>
    <name evidence="3" type="ORF">RCL2_002589200</name>
</gene>
<sequence>MKICSLMTILLLIVLNILGILSQCFDYPNPLKKSYKIAVECPLQQKQQRFVKLDSLPQLTQPNNESMFVITFNCGIKNDVLCNKAKNAFETAGKILSTVLLINTPIQLNASFLDFCASLGKCPNGSGLVILGGATPARTIPLQDDDGLVRLYPQALVKQFQFEQHPSFGPFDIMALFNAGGASFWFDGDPPITHDQQDFLYVILHEIVHGLGFASGWGDYINDQPEALTPEISITSNDPSGRFKINGFLETAFDRYLIHIPTGKKISAFTGNLNKFQKDVDLIFQNELDFKTKFRNSPQYEIAKEMMSYSITPNALGFLPRGFNKAVESVVLETRLRPYQTGSSVSHVDFQKYNNTSDFLMKFMADHGANLDSLIATRNGNNNEGHNAVIGPNLKLVLETLGYSTPEYTNSYKPSVTITGNGNDFNPTMNVPIEPGDSSTNNGKGSSVKSGSVKTYKTDFKVFNLLSLIKIHLLLVHFIFWL</sequence>
<comment type="caution">
    <text evidence="3">The sequence shown here is derived from an EMBL/GenBank/DDBJ whole genome shotgun (WGS) entry which is preliminary data.</text>
</comment>
<evidence type="ECO:0000256" key="2">
    <source>
        <dbReference type="SAM" id="SignalP"/>
    </source>
</evidence>
<dbReference type="Proteomes" id="UP000615446">
    <property type="component" value="Unassembled WGS sequence"/>
</dbReference>
<organism evidence="3 4">
    <name type="scientific">Rhizophagus clarus</name>
    <dbReference type="NCBI Taxonomy" id="94130"/>
    <lineage>
        <taxon>Eukaryota</taxon>
        <taxon>Fungi</taxon>
        <taxon>Fungi incertae sedis</taxon>
        <taxon>Mucoromycota</taxon>
        <taxon>Glomeromycotina</taxon>
        <taxon>Glomeromycetes</taxon>
        <taxon>Glomerales</taxon>
        <taxon>Glomeraceae</taxon>
        <taxon>Rhizophagus</taxon>
    </lineage>
</organism>
<evidence type="ECO:0008006" key="5">
    <source>
        <dbReference type="Google" id="ProtNLM"/>
    </source>
</evidence>